<dbReference type="InterPro" id="IPR023214">
    <property type="entry name" value="HAD_sf"/>
</dbReference>
<dbReference type="SUPFAM" id="SSF56784">
    <property type="entry name" value="HAD-like"/>
    <property type="match status" value="1"/>
</dbReference>
<dbReference type="Proteomes" id="UP000811545">
    <property type="component" value="Unassembled WGS sequence"/>
</dbReference>
<evidence type="ECO:0000313" key="1">
    <source>
        <dbReference type="EMBL" id="MBT9144625.1"/>
    </source>
</evidence>
<comment type="caution">
    <text evidence="1">The sequence shown here is derived from an EMBL/GenBank/DDBJ whole genome shotgun (WGS) entry which is preliminary data.</text>
</comment>
<evidence type="ECO:0008006" key="3">
    <source>
        <dbReference type="Google" id="ProtNLM"/>
    </source>
</evidence>
<gene>
    <name evidence="1" type="ORF">DDT42_00467</name>
</gene>
<dbReference type="Gene3D" id="3.40.50.1000">
    <property type="entry name" value="HAD superfamily/HAD-like"/>
    <property type="match status" value="1"/>
</dbReference>
<accession>A0A9E2BI83</accession>
<name>A0A9E2BI83_PSYF1</name>
<dbReference type="GO" id="GO:0008962">
    <property type="term" value="F:phosphatidylglycerophosphatase activity"/>
    <property type="evidence" value="ECO:0007669"/>
    <property type="project" value="InterPro"/>
</dbReference>
<organism evidence="1 2">
    <name type="scientific">Psychracetigena formicireducens</name>
    <dbReference type="NCBI Taxonomy" id="2986056"/>
    <lineage>
        <taxon>Bacteria</taxon>
        <taxon>Bacillati</taxon>
        <taxon>Candidatus Lithacetigenota</taxon>
        <taxon>Candidatus Psychracetigena</taxon>
    </lineage>
</organism>
<dbReference type="InterPro" id="IPR036412">
    <property type="entry name" value="HAD-like_sf"/>
</dbReference>
<evidence type="ECO:0000313" key="2">
    <source>
        <dbReference type="Proteomes" id="UP000811545"/>
    </source>
</evidence>
<dbReference type="NCBIfam" id="TIGR01668">
    <property type="entry name" value="YqeG_hyp_ppase"/>
    <property type="match status" value="1"/>
</dbReference>
<protein>
    <recommendedName>
        <fullName evidence="3">YqeG family HAD IIIA-type phosphatase</fullName>
    </recommendedName>
</protein>
<dbReference type="AlphaFoldDB" id="A0A9E2BI83"/>
<reference evidence="1 2" key="1">
    <citation type="journal article" date="2021" name="bioRxiv">
        <title>Unique metabolic strategies in Hadean analogues reveal hints for primordial physiology.</title>
        <authorList>
            <person name="Nobu M.K."/>
            <person name="Nakai R."/>
            <person name="Tamazawa S."/>
            <person name="Mori H."/>
            <person name="Toyoda A."/>
            <person name="Ijiri A."/>
            <person name="Suzuki S."/>
            <person name="Kurokawa K."/>
            <person name="Kamagata Y."/>
            <person name="Tamaki H."/>
        </authorList>
    </citation>
    <scope>NUCLEOTIDE SEQUENCE [LARGE SCALE GENOMIC DNA]</scope>
    <source>
        <strain evidence="1">BS525</strain>
    </source>
</reference>
<dbReference type="EMBL" id="QLTW01000014">
    <property type="protein sequence ID" value="MBT9144625.1"/>
    <property type="molecule type" value="Genomic_DNA"/>
</dbReference>
<dbReference type="InterPro" id="IPR010021">
    <property type="entry name" value="PGPP1/Gep4"/>
</dbReference>
<sequence length="167" mass="19136">MKKGLFYYFKPDLIVDSLKDINVLDLINRGIKFIAVDLDNTLVPYLEEEIPKETYEWVEKVKSLGLEVYIFSNASLARVAKIGCMLGLSGKGKVFKPIIRNLRQELQKRGLTPTQGVLIGDQVFTDVLIGKIEGVFTILVKPSSRKDFLFTKINRFLEKLLRRYLHA</sequence>
<proteinExistence type="predicted"/>